<dbReference type="InterPro" id="IPR051575">
    <property type="entry name" value="Myb-like_DNA-bd"/>
</dbReference>
<keyword evidence="1" id="KW-0805">Transcription regulation</keyword>
<sequence>MSKVLWTKDDDKILGALYKLKTPIDQIQIYIPHQPLKVIEARVKALDEGVEPAAIKTKAGKSRTSRSNTKPTFQRWTPEEDRILKQAVTEIGVGRWGDVSKLYFSPESATLGMAPENASTATQGSTNQERSPRACQIRWNFLNPQSAFLQGAWSADEIELFQELVSPDGVNDWEEISRAIGTRSPLQCHSQFKTVMHSGKKGKWTMEEIRLLQEAVQLYNRDWQKVAAHVGTRAPGQVRQKANNMSEDVVRRLKTRTQQTTDEP</sequence>
<dbReference type="InterPro" id="IPR017884">
    <property type="entry name" value="SANT_dom"/>
</dbReference>
<accession>A0A9P6FZP4</accession>
<dbReference type="PROSITE" id="PS50090">
    <property type="entry name" value="MYB_LIKE"/>
    <property type="match status" value="3"/>
</dbReference>
<name>A0A9P6FZP4_9FUNG</name>
<proteinExistence type="predicted"/>
<dbReference type="SMART" id="SM00717">
    <property type="entry name" value="SANT"/>
    <property type="match status" value="3"/>
</dbReference>
<dbReference type="Proteomes" id="UP000780801">
    <property type="component" value="Unassembled WGS sequence"/>
</dbReference>
<evidence type="ECO:0000256" key="3">
    <source>
        <dbReference type="ARBA" id="ARBA00023163"/>
    </source>
</evidence>
<reference evidence="8" key="1">
    <citation type="journal article" date="2020" name="Fungal Divers.">
        <title>Resolving the Mortierellaceae phylogeny through synthesis of multi-gene phylogenetics and phylogenomics.</title>
        <authorList>
            <person name="Vandepol N."/>
            <person name="Liber J."/>
            <person name="Desiro A."/>
            <person name="Na H."/>
            <person name="Kennedy M."/>
            <person name="Barry K."/>
            <person name="Grigoriev I.V."/>
            <person name="Miller A.N."/>
            <person name="O'Donnell K."/>
            <person name="Stajich J.E."/>
            <person name="Bonito G."/>
        </authorList>
    </citation>
    <scope>NUCLEOTIDE SEQUENCE</scope>
    <source>
        <strain evidence="8">KOD1015</strain>
    </source>
</reference>
<evidence type="ECO:0008006" key="10">
    <source>
        <dbReference type="Google" id="ProtNLM"/>
    </source>
</evidence>
<evidence type="ECO:0000256" key="2">
    <source>
        <dbReference type="ARBA" id="ARBA00023125"/>
    </source>
</evidence>
<protein>
    <recommendedName>
        <fullName evidence="10">Myb-like DNA-binding domain-containing protein</fullName>
    </recommendedName>
</protein>
<dbReference type="InterPro" id="IPR017930">
    <property type="entry name" value="Myb_dom"/>
</dbReference>
<dbReference type="AlphaFoldDB" id="A0A9P6FZP4"/>
<evidence type="ECO:0000259" key="6">
    <source>
        <dbReference type="PROSITE" id="PS51293"/>
    </source>
</evidence>
<dbReference type="PROSITE" id="PS51293">
    <property type="entry name" value="SANT"/>
    <property type="match status" value="1"/>
</dbReference>
<feature type="domain" description="HTH myb-type" evidence="7">
    <location>
        <begin position="196"/>
        <end position="250"/>
    </location>
</feature>
<dbReference type="GO" id="GO:0042795">
    <property type="term" value="P:snRNA transcription by RNA polymerase II"/>
    <property type="evidence" value="ECO:0007669"/>
    <property type="project" value="TreeGrafter"/>
</dbReference>
<feature type="domain" description="SANT" evidence="6">
    <location>
        <begin position="201"/>
        <end position="250"/>
    </location>
</feature>
<dbReference type="CDD" id="cd00167">
    <property type="entry name" value="SANT"/>
    <property type="match status" value="3"/>
</dbReference>
<organism evidence="8 9">
    <name type="scientific">Lunasporangiospora selenospora</name>
    <dbReference type="NCBI Taxonomy" id="979761"/>
    <lineage>
        <taxon>Eukaryota</taxon>
        <taxon>Fungi</taxon>
        <taxon>Fungi incertae sedis</taxon>
        <taxon>Mucoromycota</taxon>
        <taxon>Mortierellomycotina</taxon>
        <taxon>Mortierellomycetes</taxon>
        <taxon>Mortierellales</taxon>
        <taxon>Mortierellaceae</taxon>
        <taxon>Lunasporangiospora</taxon>
    </lineage>
</organism>
<dbReference type="GO" id="GO:0001006">
    <property type="term" value="F:RNA polymerase III type 3 promoter sequence-specific DNA binding"/>
    <property type="evidence" value="ECO:0007669"/>
    <property type="project" value="TreeGrafter"/>
</dbReference>
<dbReference type="PANTHER" id="PTHR46621">
    <property type="entry name" value="SNRNA-ACTIVATING PROTEIN COMPLEX SUBUNIT 4"/>
    <property type="match status" value="1"/>
</dbReference>
<dbReference type="InterPro" id="IPR001005">
    <property type="entry name" value="SANT/Myb"/>
</dbReference>
<dbReference type="Pfam" id="PF00249">
    <property type="entry name" value="Myb_DNA-binding"/>
    <property type="match status" value="3"/>
</dbReference>
<keyword evidence="2" id="KW-0238">DNA-binding</keyword>
<comment type="caution">
    <text evidence="8">The sequence shown here is derived from an EMBL/GenBank/DDBJ whole genome shotgun (WGS) entry which is preliminary data.</text>
</comment>
<evidence type="ECO:0000259" key="7">
    <source>
        <dbReference type="PROSITE" id="PS51294"/>
    </source>
</evidence>
<feature type="domain" description="Myb-like" evidence="5">
    <location>
        <begin position="150"/>
        <end position="196"/>
    </location>
</feature>
<dbReference type="InterPro" id="IPR009057">
    <property type="entry name" value="Homeodomain-like_sf"/>
</dbReference>
<evidence type="ECO:0000259" key="5">
    <source>
        <dbReference type="PROSITE" id="PS50090"/>
    </source>
</evidence>
<keyword evidence="9" id="KW-1185">Reference proteome</keyword>
<dbReference type="SUPFAM" id="SSF46689">
    <property type="entry name" value="Homeodomain-like"/>
    <property type="match status" value="3"/>
</dbReference>
<dbReference type="OrthoDB" id="2143914at2759"/>
<dbReference type="GO" id="GO:0042796">
    <property type="term" value="P:snRNA transcription by RNA polymerase III"/>
    <property type="evidence" value="ECO:0007669"/>
    <property type="project" value="TreeGrafter"/>
</dbReference>
<evidence type="ECO:0000256" key="1">
    <source>
        <dbReference type="ARBA" id="ARBA00023015"/>
    </source>
</evidence>
<dbReference type="PANTHER" id="PTHR46621:SF1">
    <property type="entry name" value="SNRNA-ACTIVATING PROTEIN COMPLEX SUBUNIT 4"/>
    <property type="match status" value="1"/>
</dbReference>
<feature type="domain" description="Myb-like" evidence="5">
    <location>
        <begin position="200"/>
        <end position="246"/>
    </location>
</feature>
<dbReference type="Gene3D" id="1.10.10.60">
    <property type="entry name" value="Homeodomain-like"/>
    <property type="match status" value="3"/>
</dbReference>
<dbReference type="PROSITE" id="PS51294">
    <property type="entry name" value="HTH_MYB"/>
    <property type="match status" value="1"/>
</dbReference>
<keyword evidence="4" id="KW-0539">Nucleus</keyword>
<feature type="domain" description="Myb-like" evidence="5">
    <location>
        <begin position="75"/>
        <end position="143"/>
    </location>
</feature>
<dbReference type="EMBL" id="JAABOA010000629">
    <property type="protein sequence ID" value="KAF9583671.1"/>
    <property type="molecule type" value="Genomic_DNA"/>
</dbReference>
<evidence type="ECO:0000313" key="8">
    <source>
        <dbReference type="EMBL" id="KAF9583671.1"/>
    </source>
</evidence>
<evidence type="ECO:0000313" key="9">
    <source>
        <dbReference type="Proteomes" id="UP000780801"/>
    </source>
</evidence>
<dbReference type="GO" id="GO:0019185">
    <property type="term" value="C:snRNA-activating protein complex"/>
    <property type="evidence" value="ECO:0007669"/>
    <property type="project" value="TreeGrafter"/>
</dbReference>
<gene>
    <name evidence="8" type="ORF">BGW38_008887</name>
</gene>
<keyword evidence="3" id="KW-0804">Transcription</keyword>
<dbReference type="GO" id="GO:0000978">
    <property type="term" value="F:RNA polymerase II cis-regulatory region sequence-specific DNA binding"/>
    <property type="evidence" value="ECO:0007669"/>
    <property type="project" value="TreeGrafter"/>
</dbReference>
<evidence type="ECO:0000256" key="4">
    <source>
        <dbReference type="ARBA" id="ARBA00023242"/>
    </source>
</evidence>